<sequence length="212" mass="21824">MFSKWWVALAAVGAITAAQAEVIPNQFDFENGGTPTLNYTGFANFIVSAGSVDLIGDGDYDWAFPGNGLYVDLAGSTGAYGALQTKTVYGPGTYMVTIGLGGPIYSGMNDGAILSWASGSKSWDFAGLDQITDSFLVTLTSASSFKIADAGKSGNANIGATLFGIDIGLVSHGLPLPPPPAVPEPLTIMLLGAGLAGVFGLRRVRNQRGNHG</sequence>
<evidence type="ECO:0000313" key="3">
    <source>
        <dbReference type="EMBL" id="GAA0578870.1"/>
    </source>
</evidence>
<dbReference type="InterPro" id="IPR013424">
    <property type="entry name" value="Ice-binding_C"/>
</dbReference>
<name>A0ABP3Q304_9PROT</name>
<gene>
    <name evidence="3" type="ORF">GCM10008942_29690</name>
</gene>
<dbReference type="Pfam" id="PF07589">
    <property type="entry name" value="PEP-CTERM"/>
    <property type="match status" value="1"/>
</dbReference>
<evidence type="ECO:0000313" key="4">
    <source>
        <dbReference type="Proteomes" id="UP001499951"/>
    </source>
</evidence>
<reference evidence="4" key="1">
    <citation type="journal article" date="2019" name="Int. J. Syst. Evol. Microbiol.">
        <title>The Global Catalogue of Microorganisms (GCM) 10K type strain sequencing project: providing services to taxonomists for standard genome sequencing and annotation.</title>
        <authorList>
            <consortium name="The Broad Institute Genomics Platform"/>
            <consortium name="The Broad Institute Genome Sequencing Center for Infectious Disease"/>
            <person name="Wu L."/>
            <person name="Ma J."/>
        </authorList>
    </citation>
    <scope>NUCLEOTIDE SEQUENCE [LARGE SCALE GENOMIC DNA]</scope>
    <source>
        <strain evidence="4">JCM 15089</strain>
    </source>
</reference>
<dbReference type="Proteomes" id="UP001499951">
    <property type="component" value="Unassembled WGS sequence"/>
</dbReference>
<feature type="chain" id="PRO_5047515330" description="Ice-binding protein C-terminal domain-containing protein" evidence="1">
    <location>
        <begin position="21"/>
        <end position="212"/>
    </location>
</feature>
<protein>
    <recommendedName>
        <fullName evidence="2">Ice-binding protein C-terminal domain-containing protein</fullName>
    </recommendedName>
</protein>
<feature type="signal peptide" evidence="1">
    <location>
        <begin position="1"/>
        <end position="20"/>
    </location>
</feature>
<keyword evidence="4" id="KW-1185">Reference proteome</keyword>
<accession>A0ABP3Q304</accession>
<proteinExistence type="predicted"/>
<dbReference type="NCBIfam" id="TIGR02595">
    <property type="entry name" value="PEP_CTERM"/>
    <property type="match status" value="1"/>
</dbReference>
<evidence type="ECO:0000256" key="1">
    <source>
        <dbReference type="SAM" id="SignalP"/>
    </source>
</evidence>
<evidence type="ECO:0000259" key="2">
    <source>
        <dbReference type="Pfam" id="PF07589"/>
    </source>
</evidence>
<comment type="caution">
    <text evidence="3">The sequence shown here is derived from an EMBL/GenBank/DDBJ whole genome shotgun (WGS) entry which is preliminary data.</text>
</comment>
<keyword evidence="1" id="KW-0732">Signal</keyword>
<organism evidence="3 4">
    <name type="scientific">Rhizomicrobium electricum</name>
    <dbReference type="NCBI Taxonomy" id="480070"/>
    <lineage>
        <taxon>Bacteria</taxon>
        <taxon>Pseudomonadati</taxon>
        <taxon>Pseudomonadota</taxon>
        <taxon>Alphaproteobacteria</taxon>
        <taxon>Micropepsales</taxon>
        <taxon>Micropepsaceae</taxon>
        <taxon>Rhizomicrobium</taxon>
    </lineage>
</organism>
<dbReference type="EMBL" id="BAAADD010000008">
    <property type="protein sequence ID" value="GAA0578870.1"/>
    <property type="molecule type" value="Genomic_DNA"/>
</dbReference>
<feature type="domain" description="Ice-binding protein C-terminal" evidence="2">
    <location>
        <begin position="181"/>
        <end position="203"/>
    </location>
</feature>
<dbReference type="RefSeq" id="WP_166936817.1">
    <property type="nucleotide sequence ID" value="NZ_BAAADD010000008.1"/>
</dbReference>